<reference evidence="2" key="1">
    <citation type="submission" date="2016-04" db="EMBL/GenBank/DDBJ databases">
        <title>Draft genome sequence of Paludibacter jiangxiensis strain NM7.</title>
        <authorList>
            <person name="Qiu Y."/>
            <person name="Matsuura N."/>
            <person name="Ohashi A."/>
            <person name="Tourlousse M.D."/>
            <person name="Sekiguchi Y."/>
        </authorList>
    </citation>
    <scope>NUCLEOTIDE SEQUENCE [LARGE SCALE GENOMIC DNA]</scope>
    <source>
        <strain evidence="2">NM7</strain>
    </source>
</reference>
<keyword evidence="2" id="KW-1185">Reference proteome</keyword>
<proteinExistence type="predicted"/>
<reference evidence="2" key="2">
    <citation type="journal article" date="2017" name="Genome Announc.">
        <title>Draft genome sequence of Paludibacter jiangxiensis NM7(T), a propionate-producing fermentative bacterium.</title>
        <authorList>
            <person name="Qiu Y.-L."/>
            <person name="Tourlousse D.M."/>
            <person name="Matsuura N."/>
            <person name="Ohashi A."/>
            <person name="Sekiguchi Y."/>
        </authorList>
    </citation>
    <scope>NUCLEOTIDE SEQUENCE [LARGE SCALE GENOMIC DNA]</scope>
    <source>
        <strain evidence="2">NM7</strain>
    </source>
</reference>
<evidence type="ECO:0000313" key="2">
    <source>
        <dbReference type="Proteomes" id="UP000076586"/>
    </source>
</evidence>
<dbReference type="Proteomes" id="UP000076586">
    <property type="component" value="Unassembled WGS sequence"/>
</dbReference>
<gene>
    <name evidence="1" type="ORF">PJIAN_392</name>
</gene>
<protein>
    <submittedName>
        <fullName evidence="1">Uncharacterized protein</fullName>
    </submittedName>
</protein>
<organism evidence="1 2">
    <name type="scientific">Paludibacter jiangxiensis</name>
    <dbReference type="NCBI Taxonomy" id="681398"/>
    <lineage>
        <taxon>Bacteria</taxon>
        <taxon>Pseudomonadati</taxon>
        <taxon>Bacteroidota</taxon>
        <taxon>Bacteroidia</taxon>
        <taxon>Bacteroidales</taxon>
        <taxon>Paludibacteraceae</taxon>
        <taxon>Paludibacter</taxon>
    </lineage>
</organism>
<dbReference type="EMBL" id="BDCR01000003">
    <property type="protein sequence ID" value="GAT62789.1"/>
    <property type="molecule type" value="Genomic_DNA"/>
</dbReference>
<dbReference type="STRING" id="681398.PJIAN_392"/>
<sequence length="190" mass="22614">MLISCGKAKPIEQIDEFVLFAYPGFNYLDSDHIVFDSTSLNIRQYFELKRNRFIHIANTKDYKSQPLKYVENNKADTLGLERLLNQVLISKRYSHEYDSKPGSWYEGFMYTLYYRTSSNKEFTINYCPDYLPDSLKVLHNYIVNVINCYRNPHNDQFQFHAISKSVAGDLWKRHKPPVESKIEEVKFEWK</sequence>
<name>A0A161LUQ5_9BACT</name>
<dbReference type="AlphaFoldDB" id="A0A161LUQ5"/>
<accession>A0A161LUQ5</accession>
<evidence type="ECO:0000313" key="1">
    <source>
        <dbReference type="EMBL" id="GAT62789.1"/>
    </source>
</evidence>
<comment type="caution">
    <text evidence="1">The sequence shown here is derived from an EMBL/GenBank/DDBJ whole genome shotgun (WGS) entry which is preliminary data.</text>
</comment>